<sequence>MTREERQAYVHRLVDAAPALSPADSDTLRRLVPLQSRLAGPAGAARQQTSRRSAAA</sequence>
<proteinExistence type="predicted"/>
<reference evidence="2 3" key="1">
    <citation type="submission" date="2024-09" db="EMBL/GenBank/DDBJ databases">
        <title>The Natural Products Discovery Center: Release of the First 8490 Sequenced Strains for Exploring Actinobacteria Biosynthetic Diversity.</title>
        <authorList>
            <person name="Kalkreuter E."/>
            <person name="Kautsar S.A."/>
            <person name="Yang D."/>
            <person name="Bader C.D."/>
            <person name="Teijaro C.N."/>
            <person name="Fluegel L."/>
            <person name="Davis C.M."/>
            <person name="Simpson J.R."/>
            <person name="Lauterbach L."/>
            <person name="Steele A.D."/>
            <person name="Gui C."/>
            <person name="Meng S."/>
            <person name="Li G."/>
            <person name="Viehrig K."/>
            <person name="Ye F."/>
            <person name="Su P."/>
            <person name="Kiefer A.F."/>
            <person name="Nichols A."/>
            <person name="Cepeda A.J."/>
            <person name="Yan W."/>
            <person name="Fan B."/>
            <person name="Jiang Y."/>
            <person name="Adhikari A."/>
            <person name="Zheng C.-J."/>
            <person name="Schuster L."/>
            <person name="Cowan T.M."/>
            <person name="Smanski M.J."/>
            <person name="Chevrette M.G."/>
            <person name="De Carvalho L.P.S."/>
            <person name="Shen B."/>
        </authorList>
    </citation>
    <scope>NUCLEOTIDE SEQUENCE [LARGE SCALE GENOMIC DNA]</scope>
    <source>
        <strain evidence="2 3">NPDC057399</strain>
    </source>
</reference>
<feature type="compositionally biased region" description="Low complexity" evidence="1">
    <location>
        <begin position="42"/>
        <end position="56"/>
    </location>
</feature>
<evidence type="ECO:0000313" key="3">
    <source>
        <dbReference type="Proteomes" id="UP001600650"/>
    </source>
</evidence>
<feature type="region of interest" description="Disordered" evidence="1">
    <location>
        <begin position="34"/>
        <end position="56"/>
    </location>
</feature>
<comment type="caution">
    <text evidence="2">The sequence shown here is derived from an EMBL/GenBank/DDBJ whole genome shotgun (WGS) entry which is preliminary data.</text>
</comment>
<protein>
    <submittedName>
        <fullName evidence="2">Uncharacterized protein</fullName>
    </submittedName>
</protein>
<dbReference type="RefSeq" id="WP_381728272.1">
    <property type="nucleotide sequence ID" value="NZ_JBHVBU010000116.1"/>
</dbReference>
<name>A0ABW6JNG0_STRCE</name>
<dbReference type="Proteomes" id="UP001600650">
    <property type="component" value="Unassembled WGS sequence"/>
</dbReference>
<organism evidence="2 3">
    <name type="scientific">Streptomyces cellulosae</name>
    <dbReference type="NCBI Taxonomy" id="1968"/>
    <lineage>
        <taxon>Bacteria</taxon>
        <taxon>Bacillati</taxon>
        <taxon>Actinomycetota</taxon>
        <taxon>Actinomycetes</taxon>
        <taxon>Kitasatosporales</taxon>
        <taxon>Streptomycetaceae</taxon>
        <taxon>Streptomyces</taxon>
    </lineage>
</organism>
<evidence type="ECO:0000256" key="1">
    <source>
        <dbReference type="SAM" id="MobiDB-lite"/>
    </source>
</evidence>
<accession>A0ABW6JNG0</accession>
<dbReference type="EMBL" id="JBHVBU010000116">
    <property type="protein sequence ID" value="MFE7966938.1"/>
    <property type="molecule type" value="Genomic_DNA"/>
</dbReference>
<keyword evidence="3" id="KW-1185">Reference proteome</keyword>
<gene>
    <name evidence="2" type="ORF">ACFU0X_28490</name>
</gene>
<evidence type="ECO:0000313" key="2">
    <source>
        <dbReference type="EMBL" id="MFE7966938.1"/>
    </source>
</evidence>